<dbReference type="InterPro" id="IPR029063">
    <property type="entry name" value="SAM-dependent_MTases_sf"/>
</dbReference>
<dbReference type="Gene3D" id="3.40.50.150">
    <property type="entry name" value="Vaccinia Virus protein VP39"/>
    <property type="match status" value="1"/>
</dbReference>
<accession>A0ABY9XC28</accession>
<evidence type="ECO:0000313" key="2">
    <source>
        <dbReference type="Proteomes" id="UP001611383"/>
    </source>
</evidence>
<evidence type="ECO:0000313" key="1">
    <source>
        <dbReference type="EMBL" id="WNG52944.1"/>
    </source>
</evidence>
<dbReference type="CDD" id="cd02440">
    <property type="entry name" value="AdoMet_MTases"/>
    <property type="match status" value="1"/>
</dbReference>
<sequence>MMEWVDWSNALERAVCWLDDVHWQISRGDDLQLALESLFRGLTLLHRKWDREEWTRFCLEIVRTHPLREVIHQCPYTRHGFEKPRGYAGDAVLIDYLYEEHQGPLSPMGRDIYHFLWNQSGPRSVRERRELLAQEIDATAERVHQPRILSVACGHLREAEHSRAVAEGHVGDFIAFDQDPDSLEVVAQQHPSHLVRPVCGTVRSILMGKTSFPEMDLIYSAGLYDYLSEAVASRLTRLLFGMLRPGGRLLVGNFATRTPDAGYLEAFMDWWLLYRDENQVRAFASEINPEEIASVEQFRDSVQNVIYMVLTRR</sequence>
<protein>
    <submittedName>
        <fullName evidence="1">Class I SAM-dependent methyltransferase</fullName>
    </submittedName>
</protein>
<keyword evidence="1" id="KW-0808">Transferase</keyword>
<dbReference type="SUPFAM" id="SSF53335">
    <property type="entry name" value="S-adenosyl-L-methionine-dependent methyltransferases"/>
    <property type="match status" value="1"/>
</dbReference>
<dbReference type="GO" id="GO:0032259">
    <property type="term" value="P:methylation"/>
    <property type="evidence" value="ECO:0007669"/>
    <property type="project" value="UniProtKB-KW"/>
</dbReference>
<reference evidence="1 2" key="1">
    <citation type="submission" date="2019-08" db="EMBL/GenBank/DDBJ databases">
        <title>Archangium and Cystobacter genomes.</title>
        <authorList>
            <person name="Chen I.-C.K."/>
            <person name="Wielgoss S."/>
        </authorList>
    </citation>
    <scope>NUCLEOTIDE SEQUENCE [LARGE SCALE GENOMIC DNA]</scope>
    <source>
        <strain evidence="1 2">Cbm 6</strain>
    </source>
</reference>
<keyword evidence="1" id="KW-0489">Methyltransferase</keyword>
<dbReference type="EMBL" id="CP043494">
    <property type="protein sequence ID" value="WNG52944.1"/>
    <property type="molecule type" value="Genomic_DNA"/>
</dbReference>
<organism evidence="1 2">
    <name type="scientific">Archangium minus</name>
    <dbReference type="NCBI Taxonomy" id="83450"/>
    <lineage>
        <taxon>Bacteria</taxon>
        <taxon>Pseudomonadati</taxon>
        <taxon>Myxococcota</taxon>
        <taxon>Myxococcia</taxon>
        <taxon>Myxococcales</taxon>
        <taxon>Cystobacterineae</taxon>
        <taxon>Archangiaceae</taxon>
        <taxon>Archangium</taxon>
    </lineage>
</organism>
<gene>
    <name evidence="1" type="ORF">F0U60_45315</name>
</gene>
<dbReference type="Proteomes" id="UP001611383">
    <property type="component" value="Chromosome"/>
</dbReference>
<dbReference type="GO" id="GO:0008168">
    <property type="term" value="F:methyltransferase activity"/>
    <property type="evidence" value="ECO:0007669"/>
    <property type="project" value="UniProtKB-KW"/>
</dbReference>
<keyword evidence="2" id="KW-1185">Reference proteome</keyword>
<proteinExistence type="predicted"/>
<name>A0ABY9XC28_9BACT</name>